<gene>
    <name evidence="1" type="ORF">DERYTH_LOCUS11410</name>
</gene>
<feature type="non-terminal residue" evidence="1">
    <location>
        <position position="70"/>
    </location>
</feature>
<protein>
    <submittedName>
        <fullName evidence="1">122_t:CDS:1</fullName>
    </submittedName>
</protein>
<evidence type="ECO:0000313" key="1">
    <source>
        <dbReference type="EMBL" id="CAG8674000.1"/>
    </source>
</evidence>
<organism evidence="1 2">
    <name type="scientific">Dentiscutata erythropus</name>
    <dbReference type="NCBI Taxonomy" id="1348616"/>
    <lineage>
        <taxon>Eukaryota</taxon>
        <taxon>Fungi</taxon>
        <taxon>Fungi incertae sedis</taxon>
        <taxon>Mucoromycota</taxon>
        <taxon>Glomeromycotina</taxon>
        <taxon>Glomeromycetes</taxon>
        <taxon>Diversisporales</taxon>
        <taxon>Gigasporaceae</taxon>
        <taxon>Dentiscutata</taxon>
    </lineage>
</organism>
<dbReference type="Proteomes" id="UP000789405">
    <property type="component" value="Unassembled WGS sequence"/>
</dbReference>
<reference evidence="1" key="1">
    <citation type="submission" date="2021-06" db="EMBL/GenBank/DDBJ databases">
        <authorList>
            <person name="Kallberg Y."/>
            <person name="Tangrot J."/>
            <person name="Rosling A."/>
        </authorList>
    </citation>
    <scope>NUCLEOTIDE SEQUENCE</scope>
    <source>
        <strain evidence="1">MA453B</strain>
    </source>
</reference>
<accession>A0A9N9EDE6</accession>
<dbReference type="OrthoDB" id="2430695at2759"/>
<dbReference type="EMBL" id="CAJVPY010007029">
    <property type="protein sequence ID" value="CAG8674000.1"/>
    <property type="molecule type" value="Genomic_DNA"/>
</dbReference>
<dbReference type="AlphaFoldDB" id="A0A9N9EDE6"/>
<evidence type="ECO:0000313" key="2">
    <source>
        <dbReference type="Proteomes" id="UP000789405"/>
    </source>
</evidence>
<comment type="caution">
    <text evidence="1">The sequence shown here is derived from an EMBL/GenBank/DDBJ whole genome shotgun (WGS) entry which is preliminary data.</text>
</comment>
<proteinExistence type="predicted"/>
<keyword evidence="2" id="KW-1185">Reference proteome</keyword>
<sequence length="70" mass="8204">WNIIRFLEECTLQQVDQKIGLYLTSLEAIVKVFEGKRRKRAQQLLDRYRKATFKASHESSVGVQANFKFA</sequence>
<name>A0A9N9EDE6_9GLOM</name>